<evidence type="ECO:0000313" key="10">
    <source>
        <dbReference type="EMBL" id="MFC0267501.1"/>
    </source>
</evidence>
<evidence type="ECO:0000256" key="4">
    <source>
        <dbReference type="ARBA" id="ARBA00022630"/>
    </source>
</evidence>
<evidence type="ECO:0000256" key="7">
    <source>
        <dbReference type="ARBA" id="ARBA00023033"/>
    </source>
</evidence>
<keyword evidence="7" id="KW-0503">Monooxygenase</keyword>
<sequence>MSEAAQVDMDRVDVAIVGGGLVGASFAAALAPLIASHGLRVAVIEANRLAIGGAQPSFDERSSAIALGSRRHFETLGLWSALAPRAAAIRDIDVSQRGALGRARLSHRDVGTEALGHVLPNALLGEVLHRRLAELPLDWRCPARVEAIAPQARGYRLQLDDGSRLEADLTVLADGGRSPLKRLLGIETRHHDYRQHALIANVETARDHQGCAFERFTADGALALLPQAERRMALVWSRAPQRLEVVRGLDDDAFLDALQREFGTRLGRFLRVGSRHVYPLALSRAREQSRPHLAVLGNAAHAIHPVAGQGFNLALRGVMDLAAAVETALQAGRTPGEAATLADFERRRGDDRDLIVQASDALVRLFDLRLPGAAGARGAALGLFNLATPLKRSLVRRAMGLERRAGVD</sequence>
<dbReference type="InterPro" id="IPR051205">
    <property type="entry name" value="UbiH/COQ6_monooxygenase"/>
</dbReference>
<evidence type="ECO:0000256" key="3">
    <source>
        <dbReference type="ARBA" id="ARBA00005349"/>
    </source>
</evidence>
<dbReference type="NCBIfam" id="NF004356">
    <property type="entry name" value="PRK05732.1"/>
    <property type="match status" value="1"/>
</dbReference>
<dbReference type="Proteomes" id="UP001589814">
    <property type="component" value="Unassembled WGS sequence"/>
</dbReference>
<evidence type="ECO:0000313" key="11">
    <source>
        <dbReference type="Proteomes" id="UP001589814"/>
    </source>
</evidence>
<evidence type="ECO:0000256" key="1">
    <source>
        <dbReference type="ARBA" id="ARBA00001974"/>
    </source>
</evidence>
<dbReference type="InterPro" id="IPR036188">
    <property type="entry name" value="FAD/NAD-bd_sf"/>
</dbReference>
<dbReference type="PANTHER" id="PTHR43876">
    <property type="entry name" value="UBIQUINONE BIOSYNTHESIS MONOOXYGENASE COQ6, MITOCHONDRIAL"/>
    <property type="match status" value="1"/>
</dbReference>
<evidence type="ECO:0000256" key="6">
    <source>
        <dbReference type="ARBA" id="ARBA00023002"/>
    </source>
</evidence>
<keyword evidence="4" id="KW-0285">Flavoprotein</keyword>
<dbReference type="EMBL" id="JBHLVX010000020">
    <property type="protein sequence ID" value="MFC0267501.1"/>
    <property type="molecule type" value="Genomic_DNA"/>
</dbReference>
<protein>
    <submittedName>
        <fullName evidence="10">2-octaprenyl-6-methoxyphenyl hydroxylase</fullName>
        <ecNumber evidence="10">1.14.13.-</ecNumber>
    </submittedName>
</protein>
<keyword evidence="5" id="KW-0274">FAD</keyword>
<organism evidence="10 11">
    <name type="scientific">Kushneria aurantia</name>
    <dbReference type="NCBI Taxonomy" id="504092"/>
    <lineage>
        <taxon>Bacteria</taxon>
        <taxon>Pseudomonadati</taxon>
        <taxon>Pseudomonadota</taxon>
        <taxon>Gammaproteobacteria</taxon>
        <taxon>Oceanospirillales</taxon>
        <taxon>Halomonadaceae</taxon>
        <taxon>Kushneria</taxon>
    </lineage>
</organism>
<dbReference type="Pfam" id="PF01494">
    <property type="entry name" value="FAD_binding_3"/>
    <property type="match status" value="1"/>
</dbReference>
<dbReference type="PRINTS" id="PR00420">
    <property type="entry name" value="RNGMNOXGNASE"/>
</dbReference>
<comment type="cofactor">
    <cofactor evidence="1">
        <name>FAD</name>
        <dbReference type="ChEBI" id="CHEBI:57692"/>
    </cofactor>
</comment>
<dbReference type="NCBIfam" id="TIGR01988">
    <property type="entry name" value="Ubi-OHases"/>
    <property type="match status" value="1"/>
</dbReference>
<evidence type="ECO:0000256" key="8">
    <source>
        <dbReference type="SAM" id="Phobius"/>
    </source>
</evidence>
<dbReference type="GO" id="GO:0016491">
    <property type="term" value="F:oxidoreductase activity"/>
    <property type="evidence" value="ECO:0007669"/>
    <property type="project" value="UniProtKB-KW"/>
</dbReference>
<comment type="pathway">
    <text evidence="2">Cofactor biosynthesis; ubiquinone biosynthesis.</text>
</comment>
<keyword evidence="6 10" id="KW-0560">Oxidoreductase</keyword>
<keyword evidence="8" id="KW-0812">Transmembrane</keyword>
<dbReference type="InterPro" id="IPR010971">
    <property type="entry name" value="UbiH/COQ6"/>
</dbReference>
<dbReference type="SUPFAM" id="SSF51905">
    <property type="entry name" value="FAD/NAD(P)-binding domain"/>
    <property type="match status" value="1"/>
</dbReference>
<evidence type="ECO:0000256" key="2">
    <source>
        <dbReference type="ARBA" id="ARBA00004749"/>
    </source>
</evidence>
<dbReference type="PANTHER" id="PTHR43876:SF8">
    <property type="entry name" value="2-OCTAPRENYL-6-METHOXYPHENOL HYDROXYLASE"/>
    <property type="match status" value="1"/>
</dbReference>
<dbReference type="RefSeq" id="WP_019950405.1">
    <property type="nucleotide sequence ID" value="NZ_JBHLVX010000020.1"/>
</dbReference>
<evidence type="ECO:0000256" key="5">
    <source>
        <dbReference type="ARBA" id="ARBA00022827"/>
    </source>
</evidence>
<feature type="domain" description="FAD-binding" evidence="9">
    <location>
        <begin position="11"/>
        <end position="330"/>
    </location>
</feature>
<keyword evidence="8" id="KW-1133">Transmembrane helix</keyword>
<comment type="similarity">
    <text evidence="3">Belongs to the UbiH/COQ6 family.</text>
</comment>
<keyword evidence="8" id="KW-0472">Membrane</keyword>
<feature type="transmembrane region" description="Helical" evidence="8">
    <location>
        <begin position="12"/>
        <end position="35"/>
    </location>
</feature>
<keyword evidence="11" id="KW-1185">Reference proteome</keyword>
<dbReference type="Gene3D" id="3.50.50.60">
    <property type="entry name" value="FAD/NAD(P)-binding domain"/>
    <property type="match status" value="2"/>
</dbReference>
<reference evidence="10 11" key="1">
    <citation type="submission" date="2024-09" db="EMBL/GenBank/DDBJ databases">
        <authorList>
            <person name="Sun Q."/>
            <person name="Mori K."/>
        </authorList>
    </citation>
    <scope>NUCLEOTIDE SEQUENCE [LARGE SCALE GENOMIC DNA]</scope>
    <source>
        <strain evidence="10 11">CCM 7415</strain>
    </source>
</reference>
<gene>
    <name evidence="10" type="primary">ubiH</name>
    <name evidence="10" type="synonym">visB</name>
    <name evidence="10" type="ORF">ACFFHW_05735</name>
</gene>
<dbReference type="InterPro" id="IPR002938">
    <property type="entry name" value="FAD-bd"/>
</dbReference>
<name>A0ABV6G248_9GAMM</name>
<accession>A0ABV6G248</accession>
<evidence type="ECO:0000259" key="9">
    <source>
        <dbReference type="Pfam" id="PF01494"/>
    </source>
</evidence>
<proteinExistence type="inferred from homology"/>
<comment type="caution">
    <text evidence="10">The sequence shown here is derived from an EMBL/GenBank/DDBJ whole genome shotgun (WGS) entry which is preliminary data.</text>
</comment>
<dbReference type="EC" id="1.14.13.-" evidence="10"/>